<sequence length="328" mass="34892">MPRSTSILLLCATALASVAVAAAAQAADKPAHYPTRPINFVVPYPPGGGVDLTARTLATQLQRMTNLQFRVENRAGGGSVVGNAYVAKQAKPDGYTIDVMSNPTMAISVEGGKAPFGADDLQPIAGITFAPTVWLSNAKSKIGKMDFKQIIEYAKAHPGELKVGVIPNGAFDIATRIVQRETGAKFTIVPFQGGKPAAIALLGGNIDIAANYYDEVAQYVDAGDMIPLAVADNTPLSAIPDVPTMKDVGIKMESGIWGADRLVAVNPKVPDDIKAYLSAIIQDALHDKESREAFEKVGIELMPLTAQQEQKRYDVSFTAVKNYYATAK</sequence>
<dbReference type="RefSeq" id="WP_209942279.1">
    <property type="nucleotide sequence ID" value="NZ_JAGGJU010000002.1"/>
</dbReference>
<reference evidence="3 4" key="1">
    <citation type="submission" date="2021-03" db="EMBL/GenBank/DDBJ databases">
        <title>Genomic Encyclopedia of Type Strains, Phase IV (KMG-IV): sequencing the most valuable type-strain genomes for metagenomic binning, comparative biology and taxonomic classification.</title>
        <authorList>
            <person name="Goeker M."/>
        </authorList>
    </citation>
    <scope>NUCLEOTIDE SEQUENCE [LARGE SCALE GENOMIC DNA]</scope>
    <source>
        <strain evidence="3 4">DSM 21600</strain>
    </source>
</reference>
<dbReference type="InterPro" id="IPR005064">
    <property type="entry name" value="BUG"/>
</dbReference>
<gene>
    <name evidence="3" type="ORF">J2Z17_000688</name>
</gene>
<evidence type="ECO:0000313" key="3">
    <source>
        <dbReference type="EMBL" id="MBP1849267.1"/>
    </source>
</evidence>
<evidence type="ECO:0000256" key="2">
    <source>
        <dbReference type="SAM" id="SignalP"/>
    </source>
</evidence>
<comment type="caution">
    <text evidence="3">The sequence shown here is derived from an EMBL/GenBank/DDBJ whole genome shotgun (WGS) entry which is preliminary data.</text>
</comment>
<dbReference type="Proteomes" id="UP000759443">
    <property type="component" value="Unassembled WGS sequence"/>
</dbReference>
<feature type="signal peptide" evidence="2">
    <location>
        <begin position="1"/>
        <end position="26"/>
    </location>
</feature>
<dbReference type="Gene3D" id="3.40.190.150">
    <property type="entry name" value="Bordetella uptake gene, domain 1"/>
    <property type="match status" value="1"/>
</dbReference>
<dbReference type="PIRSF" id="PIRSF017082">
    <property type="entry name" value="YflP"/>
    <property type="match status" value="1"/>
</dbReference>
<comment type="similarity">
    <text evidence="1">Belongs to the UPF0065 (bug) family.</text>
</comment>
<dbReference type="InterPro" id="IPR042100">
    <property type="entry name" value="Bug_dom1"/>
</dbReference>
<organism evidence="3 4">
    <name type="scientific">Rhizobium halophytocola</name>
    <dbReference type="NCBI Taxonomy" id="735519"/>
    <lineage>
        <taxon>Bacteria</taxon>
        <taxon>Pseudomonadati</taxon>
        <taxon>Pseudomonadota</taxon>
        <taxon>Alphaproteobacteria</taxon>
        <taxon>Hyphomicrobiales</taxon>
        <taxon>Rhizobiaceae</taxon>
        <taxon>Rhizobium/Agrobacterium group</taxon>
        <taxon>Rhizobium</taxon>
    </lineage>
</organism>
<dbReference type="Pfam" id="PF03401">
    <property type="entry name" value="TctC"/>
    <property type="match status" value="1"/>
</dbReference>
<keyword evidence="3" id="KW-0675">Receptor</keyword>
<accession>A0ABS4DU91</accession>
<keyword evidence="2" id="KW-0732">Signal</keyword>
<evidence type="ECO:0000313" key="4">
    <source>
        <dbReference type="Proteomes" id="UP000759443"/>
    </source>
</evidence>
<name>A0ABS4DU91_9HYPH</name>
<dbReference type="SUPFAM" id="SSF53850">
    <property type="entry name" value="Periplasmic binding protein-like II"/>
    <property type="match status" value="1"/>
</dbReference>
<evidence type="ECO:0000256" key="1">
    <source>
        <dbReference type="ARBA" id="ARBA00006987"/>
    </source>
</evidence>
<dbReference type="PANTHER" id="PTHR42928">
    <property type="entry name" value="TRICARBOXYLATE-BINDING PROTEIN"/>
    <property type="match status" value="1"/>
</dbReference>
<dbReference type="PANTHER" id="PTHR42928:SF5">
    <property type="entry name" value="BLR1237 PROTEIN"/>
    <property type="match status" value="1"/>
</dbReference>
<dbReference type="CDD" id="cd07012">
    <property type="entry name" value="PBP2_Bug_TTT"/>
    <property type="match status" value="1"/>
</dbReference>
<proteinExistence type="inferred from homology"/>
<keyword evidence="4" id="KW-1185">Reference proteome</keyword>
<protein>
    <submittedName>
        <fullName evidence="3">Tripartite-type tricarboxylate transporter receptor subunit TctC</fullName>
    </submittedName>
</protein>
<dbReference type="EMBL" id="JAGGJU010000002">
    <property type="protein sequence ID" value="MBP1849267.1"/>
    <property type="molecule type" value="Genomic_DNA"/>
</dbReference>
<dbReference type="Gene3D" id="3.40.190.10">
    <property type="entry name" value="Periplasmic binding protein-like II"/>
    <property type="match status" value="1"/>
</dbReference>
<feature type="chain" id="PRO_5045677941" evidence="2">
    <location>
        <begin position="27"/>
        <end position="328"/>
    </location>
</feature>